<feature type="chain" id="PRO_5008900156" evidence="2">
    <location>
        <begin position="41"/>
        <end position="397"/>
    </location>
</feature>
<evidence type="ECO:0000256" key="1">
    <source>
        <dbReference type="SAM" id="MobiDB-lite"/>
    </source>
</evidence>
<gene>
    <name evidence="3" type="primary">PUS1_5</name>
    <name evidence="3" type="ORF">g.37470</name>
</gene>
<evidence type="ECO:0000256" key="2">
    <source>
        <dbReference type="SAM" id="SignalP"/>
    </source>
</evidence>
<evidence type="ECO:0000313" key="3">
    <source>
        <dbReference type="EMBL" id="JAT53323.1"/>
    </source>
</evidence>
<organism evidence="3">
    <name type="scientific">Anthurium amnicola</name>
    <dbReference type="NCBI Taxonomy" id="1678845"/>
    <lineage>
        <taxon>Eukaryota</taxon>
        <taxon>Viridiplantae</taxon>
        <taxon>Streptophyta</taxon>
        <taxon>Embryophyta</taxon>
        <taxon>Tracheophyta</taxon>
        <taxon>Spermatophyta</taxon>
        <taxon>Magnoliopsida</taxon>
        <taxon>Liliopsida</taxon>
        <taxon>Araceae</taxon>
        <taxon>Pothoideae</taxon>
        <taxon>Potheae</taxon>
        <taxon>Anthurium</taxon>
    </lineage>
</organism>
<name>A0A1D1YFB0_9ARAE</name>
<protein>
    <submittedName>
        <fullName evidence="3">tRNA pseudouridine synthase A, mitochondrial</fullName>
    </submittedName>
</protein>
<dbReference type="EMBL" id="GDJX01014613">
    <property type="protein sequence ID" value="JAT53323.1"/>
    <property type="molecule type" value="Transcribed_RNA"/>
</dbReference>
<reference evidence="3" key="1">
    <citation type="submission" date="2015-07" db="EMBL/GenBank/DDBJ databases">
        <title>Transcriptome Assembly of Anthurium amnicola.</title>
        <authorList>
            <person name="Suzuki J."/>
        </authorList>
    </citation>
    <scope>NUCLEOTIDE SEQUENCE</scope>
</reference>
<sequence length="397" mass="43719">RGGSYANSSHHAAHTEFGRPRCRCLLELAFPLLLPLFLLACSSSLPAPRTRGRAKQESPPVDFFLFSRPPLFAPQIFPVERGGWCSKRKGRFPPPTRTMDVLAPSVSPSTTAVPLFARPAGGGRVRFQPRLCRGCRAPAAAALCYSLGIPQPITAGGNSARRWRPGTAPLCASLGSDGGEGEEEEVDVGGGQSKDEVDDVERALGMDGGIPRSSGEFLRRVSSRAYGMRRNLQQSLDSISYDVLDTNPWRGNPKPVYVLTQRENQLCTMKTRRSRSEVEKELGLLFSRGKRQSEVGNKSKNSSTGFKFRMLVEDIREGVLVFEDEQDAARYCDLLQGGGQGCEGIAELEASSIFDICQKMRALAVLFRRGRTPPLPEHLQLNLRARKRSLEDQEDLI</sequence>
<feature type="signal peptide" evidence="2">
    <location>
        <begin position="1"/>
        <end position="40"/>
    </location>
</feature>
<accession>A0A1D1YFB0</accession>
<feature type="non-terminal residue" evidence="3">
    <location>
        <position position="1"/>
    </location>
</feature>
<dbReference type="AlphaFoldDB" id="A0A1D1YFB0"/>
<keyword evidence="2" id="KW-0732">Signal</keyword>
<feature type="region of interest" description="Disordered" evidence="1">
    <location>
        <begin position="174"/>
        <end position="196"/>
    </location>
</feature>
<dbReference type="PANTHER" id="PTHR37178:SF1">
    <property type="entry name" value="PLANT_PROTEIN"/>
    <property type="match status" value="1"/>
</dbReference>
<dbReference type="PANTHER" id="PTHR37178">
    <property type="entry name" value="PLANT/PROTEIN"/>
    <property type="match status" value="1"/>
</dbReference>
<proteinExistence type="predicted"/>